<dbReference type="GeneID" id="85375780"/>
<protein>
    <submittedName>
        <fullName evidence="1">Uncharacterized protein</fullName>
    </submittedName>
</protein>
<organism evidence="1 2">
    <name type="scientific">Colletotrichum paranaense</name>
    <dbReference type="NCBI Taxonomy" id="1914294"/>
    <lineage>
        <taxon>Eukaryota</taxon>
        <taxon>Fungi</taxon>
        <taxon>Dikarya</taxon>
        <taxon>Ascomycota</taxon>
        <taxon>Pezizomycotina</taxon>
        <taxon>Sordariomycetes</taxon>
        <taxon>Hypocreomycetidae</taxon>
        <taxon>Glomerellales</taxon>
        <taxon>Glomerellaceae</taxon>
        <taxon>Colletotrichum</taxon>
        <taxon>Colletotrichum acutatum species complex</taxon>
    </lineage>
</organism>
<proteinExistence type="predicted"/>
<reference evidence="1 2" key="1">
    <citation type="submission" date="2016-10" db="EMBL/GenBank/DDBJ databases">
        <title>The genome sequence of Colletotrichum fioriniae PJ7.</title>
        <authorList>
            <person name="Baroncelli R."/>
        </authorList>
    </citation>
    <scope>NUCLEOTIDE SEQUENCE [LARGE SCALE GENOMIC DNA]</scope>
    <source>
        <strain evidence="1 2">IMI 384185</strain>
    </source>
</reference>
<dbReference type="Proteomes" id="UP001241169">
    <property type="component" value="Unassembled WGS sequence"/>
</dbReference>
<accession>A0ABQ9SHW2</accession>
<name>A0ABQ9SHW2_9PEZI</name>
<dbReference type="EMBL" id="MOPA01000006">
    <property type="protein sequence ID" value="KAK1537499.1"/>
    <property type="molecule type" value="Genomic_DNA"/>
</dbReference>
<keyword evidence="2" id="KW-1185">Reference proteome</keyword>
<gene>
    <name evidence="1" type="ORF">CPAR01_07612</name>
</gene>
<comment type="caution">
    <text evidence="1">The sequence shown here is derived from an EMBL/GenBank/DDBJ whole genome shotgun (WGS) entry which is preliminary data.</text>
</comment>
<evidence type="ECO:0000313" key="2">
    <source>
        <dbReference type="Proteomes" id="UP001241169"/>
    </source>
</evidence>
<evidence type="ECO:0000313" key="1">
    <source>
        <dbReference type="EMBL" id="KAK1537499.1"/>
    </source>
</evidence>
<sequence>MSFSRRPATNRGRVTNLPDEYDEADRSTLLAYKTEITDDNAGTEAELPDAGRAPLRSASSTIIDLKQPLIQAERAAADHARPWFGIMASVKAFF</sequence>
<dbReference type="RefSeq" id="XP_060348251.1">
    <property type="nucleotide sequence ID" value="XM_060491881.1"/>
</dbReference>